<feature type="compositionally biased region" description="Basic and acidic residues" evidence="2">
    <location>
        <begin position="574"/>
        <end position="586"/>
    </location>
</feature>
<dbReference type="InterPro" id="IPR044924">
    <property type="entry name" value="HAD-SF_hydro_IA_REG-2-like_cap"/>
</dbReference>
<keyword evidence="3" id="KW-1133">Transmembrane helix</keyword>
<dbReference type="InterPro" id="IPR012677">
    <property type="entry name" value="Nucleotide-bd_a/b_plait_sf"/>
</dbReference>
<name>T1GQ31_MEGSC</name>
<evidence type="ECO:0000313" key="5">
    <source>
        <dbReference type="Proteomes" id="UP000015102"/>
    </source>
</evidence>
<feature type="compositionally biased region" description="Polar residues" evidence="2">
    <location>
        <begin position="1037"/>
        <end position="1046"/>
    </location>
</feature>
<dbReference type="Gene3D" id="3.30.70.330">
    <property type="match status" value="1"/>
</dbReference>
<dbReference type="EMBL" id="CAQQ02031856">
    <property type="status" value="NOT_ANNOTATED_CDS"/>
    <property type="molecule type" value="Genomic_DNA"/>
</dbReference>
<evidence type="ECO:0000256" key="1">
    <source>
        <dbReference type="SAM" id="Coils"/>
    </source>
</evidence>
<dbReference type="EMBL" id="CAQQ02031861">
    <property type="status" value="NOT_ANNOTATED_CDS"/>
    <property type="molecule type" value="Genomic_DNA"/>
</dbReference>
<dbReference type="SFLD" id="SFLDS00003">
    <property type="entry name" value="Haloacid_Dehalogenase"/>
    <property type="match status" value="1"/>
</dbReference>
<dbReference type="InterPro" id="IPR023214">
    <property type="entry name" value="HAD_sf"/>
</dbReference>
<feature type="compositionally biased region" description="Basic and acidic residues" evidence="2">
    <location>
        <begin position="616"/>
        <end position="642"/>
    </location>
</feature>
<feature type="coiled-coil region" evidence="1">
    <location>
        <begin position="822"/>
        <end position="863"/>
    </location>
</feature>
<keyword evidence="3" id="KW-0812">Transmembrane</keyword>
<accession>T1GQ31</accession>
<evidence type="ECO:0000256" key="2">
    <source>
        <dbReference type="SAM" id="MobiDB-lite"/>
    </source>
</evidence>
<feature type="coiled-coil region" evidence="1">
    <location>
        <begin position="1095"/>
        <end position="1122"/>
    </location>
</feature>
<dbReference type="EMBL" id="CAQQ02031858">
    <property type="status" value="NOT_ANNOTATED_CDS"/>
    <property type="molecule type" value="Genomic_DNA"/>
</dbReference>
<feature type="compositionally biased region" description="Polar residues" evidence="2">
    <location>
        <begin position="552"/>
        <end position="568"/>
    </location>
</feature>
<dbReference type="PANTHER" id="PTHR46191:SF2">
    <property type="entry name" value="HALOACID DEHALOGENASE-LIKE HYDROLASE DOMAIN-CONTAINING PROTEIN 3"/>
    <property type="match status" value="1"/>
</dbReference>
<dbReference type="Gene3D" id="1.10.150.720">
    <property type="entry name" value="Haloacid dehalogenase-like hydrolase"/>
    <property type="match status" value="1"/>
</dbReference>
<dbReference type="InterPro" id="IPR036412">
    <property type="entry name" value="HAD-like_sf"/>
</dbReference>
<protein>
    <recommendedName>
        <fullName evidence="6">RRM domain-containing protein</fullName>
    </recommendedName>
</protein>
<reference evidence="5" key="1">
    <citation type="submission" date="2013-02" db="EMBL/GenBank/DDBJ databases">
        <authorList>
            <person name="Hughes D."/>
        </authorList>
    </citation>
    <scope>NUCLEOTIDE SEQUENCE</scope>
    <source>
        <strain>Durham</strain>
        <strain evidence="5">NC isolate 2 -- Noor lab</strain>
    </source>
</reference>
<evidence type="ECO:0008006" key="6">
    <source>
        <dbReference type="Google" id="ProtNLM"/>
    </source>
</evidence>
<dbReference type="AlphaFoldDB" id="T1GQ31"/>
<dbReference type="EnsemblMetazoa" id="MESCA005729-RA">
    <property type="protein sequence ID" value="MESCA005729-PA"/>
    <property type="gene ID" value="MESCA005729"/>
</dbReference>
<dbReference type="STRING" id="36166.T1GQ31"/>
<dbReference type="CDD" id="cd16415">
    <property type="entry name" value="HAD_dREG-2_like"/>
    <property type="match status" value="1"/>
</dbReference>
<evidence type="ECO:0000256" key="3">
    <source>
        <dbReference type="SAM" id="Phobius"/>
    </source>
</evidence>
<organism evidence="4 5">
    <name type="scientific">Megaselia scalaris</name>
    <name type="common">Humpbacked fly</name>
    <name type="synonym">Phora scalaris</name>
    <dbReference type="NCBI Taxonomy" id="36166"/>
    <lineage>
        <taxon>Eukaryota</taxon>
        <taxon>Metazoa</taxon>
        <taxon>Ecdysozoa</taxon>
        <taxon>Arthropoda</taxon>
        <taxon>Hexapoda</taxon>
        <taxon>Insecta</taxon>
        <taxon>Pterygota</taxon>
        <taxon>Neoptera</taxon>
        <taxon>Endopterygota</taxon>
        <taxon>Diptera</taxon>
        <taxon>Brachycera</taxon>
        <taxon>Muscomorpha</taxon>
        <taxon>Platypezoidea</taxon>
        <taxon>Phoridae</taxon>
        <taxon>Megaseliini</taxon>
        <taxon>Megaselia</taxon>
    </lineage>
</organism>
<keyword evidence="5" id="KW-1185">Reference proteome</keyword>
<dbReference type="HOGENOM" id="CLU_271185_0_0_1"/>
<feature type="compositionally biased region" description="Basic and acidic residues" evidence="2">
    <location>
        <begin position="906"/>
        <end position="918"/>
    </location>
</feature>
<sequence length="1197" mass="137819">MASGKLIKNLKHIRLVTFDITGTLLKFRKTPSEQYVEVAESFGYTIPPSLLSTSFVNEYKIMTTRHPNYGKTTHGMTYLDWWRVLEFKTDSSWILVDGTAELITKIRAAGITVGVISNFDGSLEEVLKNMKLPEVDFVLTSYECGASKPHPHIFQTALTLAGNVKPQHSLHIGDTFDLDYLGAKNAGWSAILVNPSDDLDRIKDHRMYNDTHVFPTLRLFLDTIFCVIFGSFIMIRGFVLAGGDFMGPQIKSPTLEIIETITEHLFRNEIFFKKVLQLMNRLELNVPSNFKLEKCFKNRCTQTENNELEEKLFLKRKATDELYKVKAKKIIESIGKIKIPDKTNKPRTNIESQTIQEKKIVLNIGEFKIPGTVAGNKEEFQRPRTPPPLELKSNQIPFSQLKDCQFLKTMKKDVIEEDLMGIYGRFAKDPSSIEIKLMQHGRMKGQAFVTFTNFTEKEFYRVEEALNSTLGFILKKKPMIIASLITRRQQELVQAHVSSEEFIPTLTFVASSEGLEMEPLEHNSSSSNNSIEEDIQEAVEESDESLPLPLDDTNSSPPSVEQDSTSHYTVPIPIEEKSTSDERFKINPDQLFGDNLLKHFKPPDPEDDESTTQDISDLKDESHESHESHEETLKGEDIEKDNSIQEITVSNHSIEMTYESIDINNESQINRILASPISEHSLKDDEELAALKERIRMLKDIQKPILPKNMILSDESDIVVKQMERVPTEFSKEVLEDITKNPALEISKVEIVAAKDLCMQALNMQLEMGQRRESNVTNESFQPSGRESLITTTSTEYRTFAEDFYGKNNDFYMEIVERDNLITQLKESLQRSLQAREDLDTRTVNLTSEVQQLRKQIQELIESKRSQIWRRGGGDQESVGQRLSEISMELVSETDDDIENPLLTDNEDRISRSSRERQLSNPPEMEFVPINKELEEFQDSLAHYEIPIYYAIRKKFDEFISQELEKLRENYESERKIAIDQIQAEKDELRLEVDRLQIVLTNTKSGSNDVEIMKKELEAIHAKEMAELSQEVFSLKSQRNGSSCESSDQEELPSETKELSPRKKSKESLYSSPSHRQITPNNDSDEETLKERELKQFYKEKIEDMNKAYDDILKQLKRYEKKYGKFEFLSETEKEAENNISTFTIVDQDELSENDIAEIQKIKDDYERRLEEQVAQAKKDFFNELAKQVQVSLAECL</sequence>
<dbReference type="Gene3D" id="3.40.50.1000">
    <property type="entry name" value="HAD superfamily/HAD-like"/>
    <property type="match status" value="1"/>
</dbReference>
<feature type="region of interest" description="Disordered" evidence="2">
    <location>
        <begin position="898"/>
        <end position="921"/>
    </location>
</feature>
<dbReference type="InterPro" id="IPR006439">
    <property type="entry name" value="HAD-SF_hydro_IA"/>
</dbReference>
<keyword evidence="1" id="KW-0175">Coiled coil</keyword>
<dbReference type="SUPFAM" id="SSF56784">
    <property type="entry name" value="HAD-like"/>
    <property type="match status" value="1"/>
</dbReference>
<proteinExistence type="predicted"/>
<dbReference type="PRINTS" id="PR00413">
    <property type="entry name" value="HADHALOGNASE"/>
</dbReference>
<dbReference type="EMBL" id="CAQQ02031857">
    <property type="status" value="NOT_ANNOTATED_CDS"/>
    <property type="molecule type" value="Genomic_DNA"/>
</dbReference>
<dbReference type="EMBL" id="CAQQ02031854">
    <property type="status" value="NOT_ANNOTATED_CDS"/>
    <property type="molecule type" value="Genomic_DNA"/>
</dbReference>
<feature type="compositionally biased region" description="Polar residues" evidence="2">
    <location>
        <begin position="1068"/>
        <end position="1082"/>
    </location>
</feature>
<dbReference type="SFLD" id="SFLDG01129">
    <property type="entry name" value="C1.5:_HAD__Beta-PGM__Phosphata"/>
    <property type="match status" value="1"/>
</dbReference>
<reference evidence="4" key="2">
    <citation type="submission" date="2015-06" db="UniProtKB">
        <authorList>
            <consortium name="EnsemblMetazoa"/>
        </authorList>
    </citation>
    <scope>IDENTIFICATION</scope>
</reference>
<dbReference type="NCBIfam" id="TIGR01549">
    <property type="entry name" value="HAD-SF-IA-v1"/>
    <property type="match status" value="1"/>
</dbReference>
<dbReference type="EMBL" id="CAQQ02031859">
    <property type="status" value="NOT_ANNOTATED_CDS"/>
    <property type="molecule type" value="Genomic_DNA"/>
</dbReference>
<feature type="region of interest" description="Disordered" evidence="2">
    <location>
        <begin position="1037"/>
        <end position="1089"/>
    </location>
</feature>
<dbReference type="EMBL" id="CAQQ02031855">
    <property type="status" value="NOT_ANNOTATED_CDS"/>
    <property type="molecule type" value="Genomic_DNA"/>
</dbReference>
<dbReference type="EMBL" id="CAQQ02031853">
    <property type="status" value="NOT_ANNOTATED_CDS"/>
    <property type="molecule type" value="Genomic_DNA"/>
</dbReference>
<evidence type="ECO:0000313" key="4">
    <source>
        <dbReference type="EnsemblMetazoa" id="MESCA005729-PA"/>
    </source>
</evidence>
<feature type="region of interest" description="Disordered" evidence="2">
    <location>
        <begin position="517"/>
        <end position="642"/>
    </location>
</feature>
<dbReference type="InterPro" id="IPR051828">
    <property type="entry name" value="HAD-like_hydrolase_domain"/>
</dbReference>
<feature type="coiled-coil region" evidence="1">
    <location>
        <begin position="961"/>
        <end position="999"/>
    </location>
</feature>
<dbReference type="PANTHER" id="PTHR46191">
    <property type="match status" value="1"/>
</dbReference>
<feature type="transmembrane region" description="Helical" evidence="3">
    <location>
        <begin position="219"/>
        <end position="241"/>
    </location>
</feature>
<dbReference type="Proteomes" id="UP000015102">
    <property type="component" value="Unassembled WGS sequence"/>
</dbReference>
<dbReference type="Pfam" id="PF00702">
    <property type="entry name" value="Hydrolase"/>
    <property type="match status" value="1"/>
</dbReference>
<dbReference type="EMBL" id="CAQQ02031860">
    <property type="status" value="NOT_ANNOTATED_CDS"/>
    <property type="molecule type" value="Genomic_DNA"/>
</dbReference>
<dbReference type="EMBL" id="CAQQ02031862">
    <property type="status" value="NOT_ANNOTATED_CDS"/>
    <property type="molecule type" value="Genomic_DNA"/>
</dbReference>
<feature type="compositionally biased region" description="Acidic residues" evidence="2">
    <location>
        <begin position="531"/>
        <end position="544"/>
    </location>
</feature>
<dbReference type="GO" id="GO:0005634">
    <property type="term" value="C:nucleus"/>
    <property type="evidence" value="ECO:0007669"/>
    <property type="project" value="TreeGrafter"/>
</dbReference>
<keyword evidence="3" id="KW-0472">Membrane</keyword>